<keyword evidence="4" id="KW-1185">Reference proteome</keyword>
<dbReference type="HOGENOM" id="CLU_2053094_0_0_1"/>
<dbReference type="eggNOG" id="KOG4197">
    <property type="taxonomic scope" value="Eukaryota"/>
</dbReference>
<dbReference type="AlphaFoldDB" id="G7IC34"/>
<name>G7IC34_MEDTR</name>
<reference evidence="2 4" key="1">
    <citation type="journal article" date="2011" name="Nature">
        <title>The Medicago genome provides insight into the evolution of rhizobial symbioses.</title>
        <authorList>
            <person name="Young N.D."/>
            <person name="Debelle F."/>
            <person name="Oldroyd G.E."/>
            <person name="Geurts R."/>
            <person name="Cannon S.B."/>
            <person name="Udvardi M.K."/>
            <person name="Benedito V.A."/>
            <person name="Mayer K.F."/>
            <person name="Gouzy J."/>
            <person name="Schoof H."/>
            <person name="Van de Peer Y."/>
            <person name="Proost S."/>
            <person name="Cook D.R."/>
            <person name="Meyers B.C."/>
            <person name="Spannagl M."/>
            <person name="Cheung F."/>
            <person name="De Mita S."/>
            <person name="Krishnakumar V."/>
            <person name="Gundlach H."/>
            <person name="Zhou S."/>
            <person name="Mudge J."/>
            <person name="Bharti A.K."/>
            <person name="Murray J.D."/>
            <person name="Naoumkina M.A."/>
            <person name="Rosen B."/>
            <person name="Silverstein K.A."/>
            <person name="Tang H."/>
            <person name="Rombauts S."/>
            <person name="Zhao P.X."/>
            <person name="Zhou P."/>
            <person name="Barbe V."/>
            <person name="Bardou P."/>
            <person name="Bechner M."/>
            <person name="Bellec A."/>
            <person name="Berger A."/>
            <person name="Berges H."/>
            <person name="Bidwell S."/>
            <person name="Bisseling T."/>
            <person name="Choisne N."/>
            <person name="Couloux A."/>
            <person name="Denny R."/>
            <person name="Deshpande S."/>
            <person name="Dai X."/>
            <person name="Doyle J.J."/>
            <person name="Dudez A.M."/>
            <person name="Farmer A.D."/>
            <person name="Fouteau S."/>
            <person name="Franken C."/>
            <person name="Gibelin C."/>
            <person name="Gish J."/>
            <person name="Goldstein S."/>
            <person name="Gonzalez A.J."/>
            <person name="Green P.J."/>
            <person name="Hallab A."/>
            <person name="Hartog M."/>
            <person name="Hua A."/>
            <person name="Humphray S.J."/>
            <person name="Jeong D.H."/>
            <person name="Jing Y."/>
            <person name="Jocker A."/>
            <person name="Kenton S.M."/>
            <person name="Kim D.J."/>
            <person name="Klee K."/>
            <person name="Lai H."/>
            <person name="Lang C."/>
            <person name="Lin S."/>
            <person name="Macmil S.L."/>
            <person name="Magdelenat G."/>
            <person name="Matthews L."/>
            <person name="McCorrison J."/>
            <person name="Monaghan E.L."/>
            <person name="Mun J.H."/>
            <person name="Najar F.Z."/>
            <person name="Nicholson C."/>
            <person name="Noirot C."/>
            <person name="O'Bleness M."/>
            <person name="Paule C.R."/>
            <person name="Poulain J."/>
            <person name="Prion F."/>
            <person name="Qin B."/>
            <person name="Qu C."/>
            <person name="Retzel E.F."/>
            <person name="Riddle C."/>
            <person name="Sallet E."/>
            <person name="Samain S."/>
            <person name="Samson N."/>
            <person name="Sanders I."/>
            <person name="Saurat O."/>
            <person name="Scarpelli C."/>
            <person name="Schiex T."/>
            <person name="Segurens B."/>
            <person name="Severin A.J."/>
            <person name="Sherrier D.J."/>
            <person name="Shi R."/>
            <person name="Sims S."/>
            <person name="Singer S.R."/>
            <person name="Sinharoy S."/>
            <person name="Sterck L."/>
            <person name="Viollet A."/>
            <person name="Wang B.B."/>
            <person name="Wang K."/>
            <person name="Wang M."/>
            <person name="Wang X."/>
            <person name="Warfsmann J."/>
            <person name="Weissenbach J."/>
            <person name="White D.D."/>
            <person name="White J.D."/>
            <person name="Wiley G.B."/>
            <person name="Wincker P."/>
            <person name="Xing Y."/>
            <person name="Yang L."/>
            <person name="Yao Z."/>
            <person name="Ying F."/>
            <person name="Zhai J."/>
            <person name="Zhou L."/>
            <person name="Zuber A."/>
            <person name="Denarie J."/>
            <person name="Dixon R.A."/>
            <person name="May G.D."/>
            <person name="Schwartz D.C."/>
            <person name="Rogers J."/>
            <person name="Quetier F."/>
            <person name="Town C.D."/>
            <person name="Roe B.A."/>
        </authorList>
    </citation>
    <scope>NUCLEOTIDE SEQUENCE [LARGE SCALE GENOMIC DNA]</scope>
    <source>
        <strain evidence="2">A17</strain>
        <strain evidence="3 4">cv. Jemalong A17</strain>
    </source>
</reference>
<protein>
    <submittedName>
        <fullName evidence="2">PPR containing plant-like protein</fullName>
    </submittedName>
</protein>
<evidence type="ECO:0000313" key="2">
    <source>
        <dbReference type="EMBL" id="AES62603.1"/>
    </source>
</evidence>
<gene>
    <name evidence="2" type="ordered locus">MTR_1g101960</name>
</gene>
<organism evidence="2 4">
    <name type="scientific">Medicago truncatula</name>
    <name type="common">Barrel medic</name>
    <name type="synonym">Medicago tribuloides</name>
    <dbReference type="NCBI Taxonomy" id="3880"/>
    <lineage>
        <taxon>Eukaryota</taxon>
        <taxon>Viridiplantae</taxon>
        <taxon>Streptophyta</taxon>
        <taxon>Embryophyta</taxon>
        <taxon>Tracheophyta</taxon>
        <taxon>Spermatophyta</taxon>
        <taxon>Magnoliopsida</taxon>
        <taxon>eudicotyledons</taxon>
        <taxon>Gunneridae</taxon>
        <taxon>Pentapetalae</taxon>
        <taxon>rosids</taxon>
        <taxon>fabids</taxon>
        <taxon>Fabales</taxon>
        <taxon>Fabaceae</taxon>
        <taxon>Papilionoideae</taxon>
        <taxon>50 kb inversion clade</taxon>
        <taxon>NPAAA clade</taxon>
        <taxon>Hologalegina</taxon>
        <taxon>IRL clade</taxon>
        <taxon>Trifolieae</taxon>
        <taxon>Medicago</taxon>
    </lineage>
</organism>
<feature type="signal peptide" evidence="1">
    <location>
        <begin position="1"/>
        <end position="31"/>
    </location>
</feature>
<keyword evidence="1" id="KW-0732">Signal</keyword>
<accession>G7IC34</accession>
<sequence length="120" mass="13419">MTTVFGVHARALFFSVLKLDILFFNVIVCGSSRNDSPSSISLYIHLRRNTNLAPDNFTYAFAFAACSNDKHLMLLHAHSIIDGYGSNLLVGEERVFGRKSSLTAPWRRAADGRKREGEIE</sequence>
<dbReference type="EnsemblPlants" id="AES62603">
    <property type="protein sequence ID" value="AES62603"/>
    <property type="gene ID" value="MTR_1g101960"/>
</dbReference>
<dbReference type="EMBL" id="CM001217">
    <property type="protein sequence ID" value="AES62603.1"/>
    <property type="molecule type" value="Genomic_DNA"/>
</dbReference>
<dbReference type="PaxDb" id="3880-AES62603"/>
<evidence type="ECO:0000313" key="3">
    <source>
        <dbReference type="EnsemblPlants" id="AES62603"/>
    </source>
</evidence>
<evidence type="ECO:0000313" key="4">
    <source>
        <dbReference type="Proteomes" id="UP000002051"/>
    </source>
</evidence>
<evidence type="ECO:0000256" key="1">
    <source>
        <dbReference type="SAM" id="SignalP"/>
    </source>
</evidence>
<reference evidence="2 4" key="2">
    <citation type="journal article" date="2014" name="BMC Genomics">
        <title>An improved genome release (version Mt4.0) for the model legume Medicago truncatula.</title>
        <authorList>
            <person name="Tang H."/>
            <person name="Krishnakumar V."/>
            <person name="Bidwell S."/>
            <person name="Rosen B."/>
            <person name="Chan A."/>
            <person name="Zhou S."/>
            <person name="Gentzbittel L."/>
            <person name="Childs K.L."/>
            <person name="Yandell M."/>
            <person name="Gundlach H."/>
            <person name="Mayer K.F."/>
            <person name="Schwartz D.C."/>
            <person name="Town C.D."/>
        </authorList>
    </citation>
    <scope>GENOME REANNOTATION</scope>
    <source>
        <strain evidence="3 4">cv. Jemalong A17</strain>
    </source>
</reference>
<feature type="chain" id="PRO_5014572088" evidence="1">
    <location>
        <begin position="32"/>
        <end position="120"/>
    </location>
</feature>
<reference evidence="3" key="3">
    <citation type="submission" date="2015-04" db="UniProtKB">
        <authorList>
            <consortium name="EnsemblPlants"/>
        </authorList>
    </citation>
    <scope>IDENTIFICATION</scope>
    <source>
        <strain evidence="3">cv. Jemalong A17</strain>
    </source>
</reference>
<proteinExistence type="predicted"/>
<dbReference type="Proteomes" id="UP000002051">
    <property type="component" value="Unassembled WGS sequence"/>
</dbReference>